<sequence>MRLPNLLFLFPLLAIASEPRTPVSRADAYSLATQLGKDFVDALVETRQLTERFAPGIERARDDEDGESDETSKLVGKLASAFRPIMKEFVAVVNSILPAGPQRQLVKAAADAVDSLLPLILKYALGI</sequence>
<dbReference type="EMBL" id="JANBTX010000090">
    <property type="protein sequence ID" value="KAJ2686916.1"/>
    <property type="molecule type" value="Genomic_DNA"/>
</dbReference>
<protein>
    <submittedName>
        <fullName evidence="2">Uncharacterized protein</fullName>
    </submittedName>
</protein>
<keyword evidence="1" id="KW-0732">Signal</keyword>
<feature type="signal peptide" evidence="1">
    <location>
        <begin position="1"/>
        <end position="16"/>
    </location>
</feature>
<organism evidence="2 3">
    <name type="scientific">Coemansia spiralis</name>
    <dbReference type="NCBI Taxonomy" id="417178"/>
    <lineage>
        <taxon>Eukaryota</taxon>
        <taxon>Fungi</taxon>
        <taxon>Fungi incertae sedis</taxon>
        <taxon>Zoopagomycota</taxon>
        <taxon>Kickxellomycotina</taxon>
        <taxon>Kickxellomycetes</taxon>
        <taxon>Kickxellales</taxon>
        <taxon>Kickxellaceae</taxon>
        <taxon>Coemansia</taxon>
    </lineage>
</organism>
<accession>A0A9W8GJB0</accession>
<evidence type="ECO:0000313" key="3">
    <source>
        <dbReference type="Proteomes" id="UP001151516"/>
    </source>
</evidence>
<proteinExistence type="predicted"/>
<evidence type="ECO:0000313" key="2">
    <source>
        <dbReference type="EMBL" id="KAJ2686916.1"/>
    </source>
</evidence>
<evidence type="ECO:0000256" key="1">
    <source>
        <dbReference type="SAM" id="SignalP"/>
    </source>
</evidence>
<dbReference type="OrthoDB" id="5584344at2759"/>
<gene>
    <name evidence="2" type="ORF">IWW39_003314</name>
</gene>
<comment type="caution">
    <text evidence="2">The sequence shown here is derived from an EMBL/GenBank/DDBJ whole genome shotgun (WGS) entry which is preliminary data.</text>
</comment>
<keyword evidence="3" id="KW-1185">Reference proteome</keyword>
<dbReference type="Proteomes" id="UP001151516">
    <property type="component" value="Unassembled WGS sequence"/>
</dbReference>
<reference evidence="2" key="1">
    <citation type="submission" date="2022-07" db="EMBL/GenBank/DDBJ databases">
        <title>Phylogenomic reconstructions and comparative analyses of Kickxellomycotina fungi.</title>
        <authorList>
            <person name="Reynolds N.K."/>
            <person name="Stajich J.E."/>
            <person name="Barry K."/>
            <person name="Grigoriev I.V."/>
            <person name="Crous P."/>
            <person name="Smith M.E."/>
        </authorList>
    </citation>
    <scope>NUCLEOTIDE SEQUENCE</scope>
    <source>
        <strain evidence="2">CBS 109367</strain>
    </source>
</reference>
<feature type="chain" id="PRO_5040743269" evidence="1">
    <location>
        <begin position="17"/>
        <end position="127"/>
    </location>
</feature>
<dbReference type="AlphaFoldDB" id="A0A9W8GJB0"/>
<name>A0A9W8GJB0_9FUNG</name>